<feature type="non-terminal residue" evidence="2">
    <location>
        <position position="1"/>
    </location>
</feature>
<evidence type="ECO:0000259" key="1">
    <source>
        <dbReference type="Pfam" id="PF03184"/>
    </source>
</evidence>
<dbReference type="Proteomes" id="UP000709295">
    <property type="component" value="Unassembled WGS sequence"/>
</dbReference>
<protein>
    <recommendedName>
        <fullName evidence="1">DDE-1 domain-containing protein</fullName>
    </recommendedName>
</protein>
<reference evidence="2" key="1">
    <citation type="submission" date="2021-01" db="EMBL/GenBank/DDBJ databases">
        <title>Phytophthora aleatoria, a newly-described species from Pinus radiata is distinct from Phytophthora cactorum isolates based on comparative genomics.</title>
        <authorList>
            <person name="Mcdougal R."/>
            <person name="Panda P."/>
            <person name="Williams N."/>
            <person name="Studholme D.J."/>
        </authorList>
    </citation>
    <scope>NUCLEOTIDE SEQUENCE</scope>
    <source>
        <strain evidence="2">NZFS 4037</strain>
    </source>
</reference>
<keyword evidence="3" id="KW-1185">Reference proteome</keyword>
<name>A0A8J5IW75_9STRA</name>
<gene>
    <name evidence="2" type="ORF">JG688_00018407</name>
</gene>
<accession>A0A8J5IW75</accession>
<evidence type="ECO:0000313" key="2">
    <source>
        <dbReference type="EMBL" id="KAG6941916.1"/>
    </source>
</evidence>
<organism evidence="2 3">
    <name type="scientific">Phytophthora aleatoria</name>
    <dbReference type="NCBI Taxonomy" id="2496075"/>
    <lineage>
        <taxon>Eukaryota</taxon>
        <taxon>Sar</taxon>
        <taxon>Stramenopiles</taxon>
        <taxon>Oomycota</taxon>
        <taxon>Peronosporomycetes</taxon>
        <taxon>Peronosporales</taxon>
        <taxon>Peronosporaceae</taxon>
        <taxon>Phytophthora</taxon>
    </lineage>
</organism>
<sequence>LTHPVVFLDNFDCHVSDEGQRVINNETGARVVPLPASSTAVCHPLDGGVMGPLKTNLRALWLGEQVIKRKEKEAKKKKQEKMVNKV</sequence>
<dbReference type="InterPro" id="IPR004875">
    <property type="entry name" value="DDE_SF_endonuclease_dom"/>
</dbReference>
<comment type="caution">
    <text evidence="2">The sequence shown here is derived from an EMBL/GenBank/DDBJ whole genome shotgun (WGS) entry which is preliminary data.</text>
</comment>
<proteinExistence type="predicted"/>
<feature type="domain" description="DDE-1" evidence="1">
    <location>
        <begin position="6"/>
        <end position="83"/>
    </location>
</feature>
<dbReference type="AlphaFoldDB" id="A0A8J5IW75"/>
<dbReference type="EMBL" id="JAENGY010003360">
    <property type="protein sequence ID" value="KAG6941916.1"/>
    <property type="molecule type" value="Genomic_DNA"/>
</dbReference>
<dbReference type="Pfam" id="PF03184">
    <property type="entry name" value="DDE_1"/>
    <property type="match status" value="1"/>
</dbReference>
<dbReference type="GO" id="GO:0003676">
    <property type="term" value="F:nucleic acid binding"/>
    <property type="evidence" value="ECO:0007669"/>
    <property type="project" value="InterPro"/>
</dbReference>
<evidence type="ECO:0000313" key="3">
    <source>
        <dbReference type="Proteomes" id="UP000709295"/>
    </source>
</evidence>